<dbReference type="RefSeq" id="WP_009725479.1">
    <property type="nucleotide sequence ID" value="NZ_APHR01000010.1"/>
</dbReference>
<comment type="caution">
    <text evidence="2">The sequence shown here is derived from an EMBL/GenBank/DDBJ whole genome shotgun (WGS) entry which is preliminary data.</text>
</comment>
<evidence type="ECO:0000259" key="1">
    <source>
        <dbReference type="PROSITE" id="PS51724"/>
    </source>
</evidence>
<reference evidence="2 3" key="1">
    <citation type="journal article" date="2013" name="Genome Announc.">
        <title>Draft Genome Sequence of Methylophaga lonarensis MPLT, a Haloalkaliphilic (Non-Methane-Utilizing) Methylotroph.</title>
        <authorList>
            <person name="Shetty S.A."/>
            <person name="Marathe N.P."/>
            <person name="Munot H."/>
            <person name="Antony C.P."/>
            <person name="Dhotre D.P."/>
            <person name="Murrell J.C."/>
            <person name="Shouche Y.S."/>
        </authorList>
    </citation>
    <scope>NUCLEOTIDE SEQUENCE [LARGE SCALE GENOMIC DNA]</scope>
    <source>
        <strain evidence="2 3">MPL</strain>
    </source>
</reference>
<accession>M7NYL7</accession>
<evidence type="ECO:0000313" key="2">
    <source>
        <dbReference type="EMBL" id="EMR13933.1"/>
    </source>
</evidence>
<dbReference type="InterPro" id="IPR027417">
    <property type="entry name" value="P-loop_NTPase"/>
</dbReference>
<dbReference type="InterPro" id="IPR052026">
    <property type="entry name" value="ExeA_AAA_ATPase_DNA-bind"/>
</dbReference>
<dbReference type="GO" id="GO:0016887">
    <property type="term" value="F:ATP hydrolysis activity"/>
    <property type="evidence" value="ECO:0007669"/>
    <property type="project" value="InterPro"/>
</dbReference>
<organism evidence="2 3">
    <name type="scientific">Methylophaga lonarensis MPL</name>
    <dbReference type="NCBI Taxonomy" id="1286106"/>
    <lineage>
        <taxon>Bacteria</taxon>
        <taxon>Pseudomonadati</taxon>
        <taxon>Pseudomonadota</taxon>
        <taxon>Gammaproteobacteria</taxon>
        <taxon>Thiotrichales</taxon>
        <taxon>Piscirickettsiaceae</taxon>
        <taxon>Methylophaga</taxon>
    </lineage>
</organism>
<feature type="domain" description="SPOR" evidence="1">
    <location>
        <begin position="429"/>
        <end position="507"/>
    </location>
</feature>
<dbReference type="Gene3D" id="3.40.50.300">
    <property type="entry name" value="P-loop containing nucleotide triphosphate hydrolases"/>
    <property type="match status" value="1"/>
</dbReference>
<dbReference type="Pfam" id="PF13401">
    <property type="entry name" value="AAA_22"/>
    <property type="match status" value="1"/>
</dbReference>
<proteinExistence type="predicted"/>
<name>M7NYL7_9GAMM</name>
<evidence type="ECO:0000313" key="3">
    <source>
        <dbReference type="Proteomes" id="UP000012019"/>
    </source>
</evidence>
<dbReference type="InterPro" id="IPR007730">
    <property type="entry name" value="SPOR-like_dom"/>
</dbReference>
<dbReference type="GO" id="GO:0042834">
    <property type="term" value="F:peptidoglycan binding"/>
    <property type="evidence" value="ECO:0007669"/>
    <property type="project" value="InterPro"/>
</dbReference>
<dbReference type="OrthoDB" id="6189127at2"/>
<dbReference type="PATRIC" id="fig|1286106.3.peg.437"/>
<dbReference type="eggNOG" id="COG3266">
    <property type="taxonomic scope" value="Bacteria"/>
</dbReference>
<dbReference type="Gene3D" id="3.30.70.1070">
    <property type="entry name" value="Sporulation related repeat"/>
    <property type="match status" value="1"/>
</dbReference>
<dbReference type="eggNOG" id="COG3267">
    <property type="taxonomic scope" value="Bacteria"/>
</dbReference>
<keyword evidence="3" id="KW-1185">Reference proteome</keyword>
<dbReference type="SUPFAM" id="SSF52540">
    <property type="entry name" value="P-loop containing nucleoside triphosphate hydrolases"/>
    <property type="match status" value="1"/>
</dbReference>
<dbReference type="PANTHER" id="PTHR35894:SF1">
    <property type="entry name" value="PHOSPHORIBULOKINASE _ URIDINE KINASE FAMILY"/>
    <property type="match status" value="1"/>
</dbReference>
<gene>
    <name evidence="2" type="ORF">MPL1_02173</name>
</gene>
<dbReference type="Proteomes" id="UP000012019">
    <property type="component" value="Unassembled WGS sequence"/>
</dbReference>
<dbReference type="STRING" id="1286106.MPL1_02173"/>
<dbReference type="InterPro" id="IPR049945">
    <property type="entry name" value="AAA_22"/>
</dbReference>
<sequence length="522" mass="58667">MEDLTAAPSAEPAYLSRLALHSIPFGVTLPANGFYKSPIIEQRLNLVLHLIRASDKISLIQAPEGHGKSVFLDELERRFGEDIRCCRIKGSRSLNLQTFSTAALNALGVDSRAPDVLADPQHSLKQHLTRIRQLGITSVLMVDDIEQLAEPVMQILTVWLGWQHEGQYLLQAVMACQERVKFSDRLQERLQALDLPLLVQDELSDYLMCRLQASGYSGELPFNQQQLKRFYRLSSGHPTKLNQLAHQQLLGHGKAMSLRLPQLPRLPGLNFKLPFNSRWLWSIPVLVALTGLLANQQKINSWLQQGMSDEPMAEVEIISADDLQTVIVDEPELPQADVLERETFLQLLSELDEQVESPAVNVESAELDLIDELPAAAPAESESELEAAEIETAELSMVDATEADVEPVPAVTTPVRASDKIHQQDWILRQRGTSYTFQLMGSWELDEVDAFIEKYELKGDVAVFASIRNDRIWYALIYGVYPGRQQAMTANTNWPAPLNTVPTWLRRIDSVQEQIKTRGPQS</sequence>
<dbReference type="PANTHER" id="PTHR35894">
    <property type="entry name" value="GENERAL SECRETION PATHWAY PROTEIN A-RELATED"/>
    <property type="match status" value="1"/>
</dbReference>
<protein>
    <submittedName>
        <fullName evidence="2">Peptidoglycan-binding domain 1</fullName>
    </submittedName>
</protein>
<dbReference type="InterPro" id="IPR036680">
    <property type="entry name" value="SPOR-like_sf"/>
</dbReference>
<dbReference type="EMBL" id="APHR01000010">
    <property type="protein sequence ID" value="EMR13933.1"/>
    <property type="molecule type" value="Genomic_DNA"/>
</dbReference>
<dbReference type="PROSITE" id="PS51724">
    <property type="entry name" value="SPOR"/>
    <property type="match status" value="1"/>
</dbReference>
<dbReference type="AlphaFoldDB" id="M7NYL7"/>